<feature type="domain" description="RING-type" evidence="5">
    <location>
        <begin position="130"/>
        <end position="175"/>
    </location>
</feature>
<keyword evidence="1 3" id="KW-0479">Metal-binding</keyword>
<comment type="caution">
    <text evidence="6">The sequence shown here is derived from an EMBL/GenBank/DDBJ whole genome shotgun (WGS) entry which is preliminary data.</text>
</comment>
<protein>
    <submittedName>
        <fullName evidence="6">DNA repair protein RAD5</fullName>
    </submittedName>
</protein>
<evidence type="ECO:0000313" key="6">
    <source>
        <dbReference type="EMBL" id="KAK3910832.1"/>
    </source>
</evidence>
<name>A0AAE1GXH9_9NEOP</name>
<dbReference type="PROSITE" id="PS50089">
    <property type="entry name" value="ZF_RING_2"/>
    <property type="match status" value="1"/>
</dbReference>
<evidence type="ECO:0000256" key="1">
    <source>
        <dbReference type="ARBA" id="ARBA00022771"/>
    </source>
</evidence>
<reference evidence="6" key="1">
    <citation type="submission" date="2021-07" db="EMBL/GenBank/DDBJ databases">
        <authorList>
            <person name="Catto M.A."/>
            <person name="Jacobson A."/>
            <person name="Kennedy G."/>
            <person name="Labadie P."/>
            <person name="Hunt B.G."/>
            <person name="Srinivasan R."/>
        </authorList>
    </citation>
    <scope>NUCLEOTIDE SEQUENCE</scope>
    <source>
        <strain evidence="6">PL_HMW_Pooled</strain>
        <tissue evidence="6">Head</tissue>
    </source>
</reference>
<gene>
    <name evidence="6" type="ORF">KUF71_004320</name>
</gene>
<proteinExistence type="predicted"/>
<dbReference type="InterPro" id="IPR001841">
    <property type="entry name" value="Znf_RING"/>
</dbReference>
<dbReference type="SUPFAM" id="SSF57850">
    <property type="entry name" value="RING/U-box"/>
    <property type="match status" value="1"/>
</dbReference>
<dbReference type="Proteomes" id="UP001219518">
    <property type="component" value="Unassembled WGS sequence"/>
</dbReference>
<accession>A0AAE1GXH9</accession>
<evidence type="ECO:0000313" key="7">
    <source>
        <dbReference type="Proteomes" id="UP001219518"/>
    </source>
</evidence>
<dbReference type="GO" id="GO:0008270">
    <property type="term" value="F:zinc ion binding"/>
    <property type="evidence" value="ECO:0007669"/>
    <property type="project" value="UniProtKB-KW"/>
</dbReference>
<reference evidence="6" key="2">
    <citation type="journal article" date="2023" name="BMC Genomics">
        <title>Pest status, molecular evolution, and epigenetic factors derived from the genome assembly of Frankliniella fusca, a thysanopteran phytovirus vector.</title>
        <authorList>
            <person name="Catto M.A."/>
            <person name="Labadie P.E."/>
            <person name="Jacobson A.L."/>
            <person name="Kennedy G.G."/>
            <person name="Srinivasan R."/>
            <person name="Hunt B.G."/>
        </authorList>
    </citation>
    <scope>NUCLEOTIDE SEQUENCE</scope>
    <source>
        <strain evidence="6">PL_HMW_Pooled</strain>
    </source>
</reference>
<dbReference type="Gene3D" id="3.30.40.10">
    <property type="entry name" value="Zinc/RING finger domain, C3HC4 (zinc finger)"/>
    <property type="match status" value="1"/>
</dbReference>
<keyword evidence="2" id="KW-0862">Zinc</keyword>
<keyword evidence="1 3" id="KW-0863">Zinc-finger</keyword>
<evidence type="ECO:0000256" key="4">
    <source>
        <dbReference type="SAM" id="MobiDB-lite"/>
    </source>
</evidence>
<dbReference type="InterPro" id="IPR013083">
    <property type="entry name" value="Znf_RING/FYVE/PHD"/>
</dbReference>
<dbReference type="EMBL" id="JAHWGI010000195">
    <property type="protein sequence ID" value="KAK3910832.1"/>
    <property type="molecule type" value="Genomic_DNA"/>
</dbReference>
<keyword evidence="7" id="KW-1185">Reference proteome</keyword>
<dbReference type="AlphaFoldDB" id="A0AAE1GXH9"/>
<sequence>MTQPAPTAWMGPMGPMGMVAMGPAQLWNSPAMWMQPAGGSAAAGAQQPVMMAGPSTSSGRHSKSYRKVPDSSTDDSEEDDVFDHKICRGRPSREQIAGRDRVLREEQTVKNYPPAFEKSDTVALLQQHECRKCQIYLGRVVLKPCGHAKFCHTCVNKLREESMKMKRPAKCPSNEC</sequence>
<dbReference type="CDD" id="cd16449">
    <property type="entry name" value="RING-HC"/>
    <property type="match status" value="1"/>
</dbReference>
<feature type="region of interest" description="Disordered" evidence="4">
    <location>
        <begin position="44"/>
        <end position="82"/>
    </location>
</feature>
<organism evidence="6 7">
    <name type="scientific">Frankliniella fusca</name>
    <dbReference type="NCBI Taxonomy" id="407009"/>
    <lineage>
        <taxon>Eukaryota</taxon>
        <taxon>Metazoa</taxon>
        <taxon>Ecdysozoa</taxon>
        <taxon>Arthropoda</taxon>
        <taxon>Hexapoda</taxon>
        <taxon>Insecta</taxon>
        <taxon>Pterygota</taxon>
        <taxon>Neoptera</taxon>
        <taxon>Paraneoptera</taxon>
        <taxon>Thysanoptera</taxon>
        <taxon>Terebrantia</taxon>
        <taxon>Thripoidea</taxon>
        <taxon>Thripidae</taxon>
        <taxon>Frankliniella</taxon>
    </lineage>
</organism>
<evidence type="ECO:0000256" key="3">
    <source>
        <dbReference type="PROSITE-ProRule" id="PRU00175"/>
    </source>
</evidence>
<evidence type="ECO:0000256" key="2">
    <source>
        <dbReference type="ARBA" id="ARBA00022833"/>
    </source>
</evidence>
<evidence type="ECO:0000259" key="5">
    <source>
        <dbReference type="PROSITE" id="PS50089"/>
    </source>
</evidence>
<feature type="compositionally biased region" description="Acidic residues" evidence="4">
    <location>
        <begin position="72"/>
        <end position="81"/>
    </location>
</feature>